<protein>
    <recommendedName>
        <fullName evidence="4">Antitoxin</fullName>
    </recommendedName>
</protein>
<evidence type="ECO:0000313" key="3">
    <source>
        <dbReference type="Proteomes" id="UP000016183"/>
    </source>
</evidence>
<evidence type="ECO:0000313" key="2">
    <source>
        <dbReference type="EMBL" id="EMB27362.1"/>
    </source>
</evidence>
<evidence type="ECO:0000256" key="1">
    <source>
        <dbReference type="ARBA" id="ARBA00009981"/>
    </source>
</evidence>
<name>M2BQL0_TREDN</name>
<dbReference type="AlphaFoldDB" id="M2BQL0"/>
<dbReference type="InterPro" id="IPR036165">
    <property type="entry name" value="YefM-like_sf"/>
</dbReference>
<dbReference type="RefSeq" id="WP_010692943.1">
    <property type="nucleotide sequence ID" value="NZ_KB442453.1"/>
</dbReference>
<accession>M2BQL0</accession>
<dbReference type="SUPFAM" id="SSF143120">
    <property type="entry name" value="YefM-like"/>
    <property type="match status" value="1"/>
</dbReference>
<proteinExistence type="inferred from homology"/>
<gene>
    <name evidence="2" type="ORF">HMPREF9733_00281</name>
</gene>
<dbReference type="Proteomes" id="UP000016183">
    <property type="component" value="Unassembled WGS sequence"/>
</dbReference>
<dbReference type="EMBL" id="AGDZ01000007">
    <property type="protein sequence ID" value="EMB27362.1"/>
    <property type="molecule type" value="Genomic_DNA"/>
</dbReference>
<comment type="similarity">
    <text evidence="1">Belongs to the phD/YefM antitoxin family.</text>
</comment>
<dbReference type="OrthoDB" id="1646957at2"/>
<sequence length="106" mass="12166">MNALRTVDLLDSIIPISRFNKGEANKIFSEVKKNGVRIVVKNNIPECVLISPKDYQQMVEEYEDSVLLSEAEKRIAKKTKTISHQELMKRLGFTKEDLDDIDAELE</sequence>
<evidence type="ECO:0008006" key="4">
    <source>
        <dbReference type="Google" id="ProtNLM"/>
    </source>
</evidence>
<dbReference type="PATRIC" id="fig|999437.3.peg.281"/>
<comment type="caution">
    <text evidence="2">The sequence shown here is derived from an EMBL/GenBank/DDBJ whole genome shotgun (WGS) entry which is preliminary data.</text>
</comment>
<dbReference type="HOGENOM" id="CLU_165325_0_0_12"/>
<organism evidence="2 3">
    <name type="scientific">Treponema denticola SP33</name>
    <dbReference type="NCBI Taxonomy" id="999437"/>
    <lineage>
        <taxon>Bacteria</taxon>
        <taxon>Pseudomonadati</taxon>
        <taxon>Spirochaetota</taxon>
        <taxon>Spirochaetia</taxon>
        <taxon>Spirochaetales</taxon>
        <taxon>Treponemataceae</taxon>
        <taxon>Treponema</taxon>
    </lineage>
</organism>
<reference evidence="2 3" key="1">
    <citation type="submission" date="2012-01" db="EMBL/GenBank/DDBJ databases">
        <title>The Genome Sequence of Treponema denticola SP33.</title>
        <authorList>
            <consortium name="The Broad Institute Genome Sequencing Platform"/>
            <person name="Earl A."/>
            <person name="Ward D."/>
            <person name="Feldgarden M."/>
            <person name="Gevers D."/>
            <person name="Blanton J.M."/>
            <person name="Fenno C.J."/>
            <person name="Baranova O.V."/>
            <person name="Mathney J."/>
            <person name="Dewhirst F.E."/>
            <person name="Izard J."/>
            <person name="Young S.K."/>
            <person name="Zeng Q."/>
            <person name="Gargeya S."/>
            <person name="Fitzgerald M."/>
            <person name="Haas B."/>
            <person name="Abouelleil A."/>
            <person name="Alvarado L."/>
            <person name="Arachchi H.M."/>
            <person name="Berlin A."/>
            <person name="Chapman S.B."/>
            <person name="Gearin G."/>
            <person name="Goldberg J."/>
            <person name="Griggs A."/>
            <person name="Gujja S."/>
            <person name="Hansen M."/>
            <person name="Heiman D."/>
            <person name="Howarth C."/>
            <person name="Larimer J."/>
            <person name="Lui A."/>
            <person name="MacDonald P.J.P."/>
            <person name="McCowen C."/>
            <person name="Montmayeur A."/>
            <person name="Murphy C."/>
            <person name="Neiman D."/>
            <person name="Pearson M."/>
            <person name="Priest M."/>
            <person name="Roberts A."/>
            <person name="Saif S."/>
            <person name="Shea T."/>
            <person name="Sisk P."/>
            <person name="Stolte C."/>
            <person name="Sykes S."/>
            <person name="Wortman J."/>
            <person name="Nusbaum C."/>
            <person name="Birren B."/>
        </authorList>
    </citation>
    <scope>NUCLEOTIDE SEQUENCE [LARGE SCALE GENOMIC DNA]</scope>
    <source>
        <strain evidence="2 3">SP33</strain>
    </source>
</reference>